<dbReference type="PANTHER" id="PTHR15126:SF4">
    <property type="entry name" value="SH3 DOMAIN-BINDING PROTEIN 2"/>
    <property type="match status" value="1"/>
</dbReference>
<sequence>MPPSMAQNGFSRPCAQPWPGCIGLTAFVAQHLLAIPANISAFGYLHKKSNSQLRNRWQIRFIVVYCGCIYYFKTSSSAQPQGAFSLKGYNRIIRAEDETTPTAVFPFKILHISEKKRVWYFSTASDEERRRWMAAIRSEVKHHCILMDAYKVTRYQSFTC</sequence>
<dbReference type="SMART" id="SM00233">
    <property type="entry name" value="PH"/>
    <property type="match status" value="1"/>
</dbReference>
<evidence type="ECO:0000313" key="2">
    <source>
        <dbReference type="Ensembl" id="ENSEBUP00000008837.1"/>
    </source>
</evidence>
<dbReference type="OMA" id="HAYLVAY"/>
<reference evidence="2" key="2">
    <citation type="submission" date="2025-09" db="UniProtKB">
        <authorList>
            <consortium name="Ensembl"/>
        </authorList>
    </citation>
    <scope>IDENTIFICATION</scope>
</reference>
<dbReference type="AlphaFoldDB" id="A0A8C4WQN0"/>
<keyword evidence="3" id="KW-1185">Reference proteome</keyword>
<accession>A0A8C4WQN0</accession>
<dbReference type="Pfam" id="PF00169">
    <property type="entry name" value="PH"/>
    <property type="match status" value="1"/>
</dbReference>
<dbReference type="Proteomes" id="UP000694388">
    <property type="component" value="Unplaced"/>
</dbReference>
<name>A0A8C4WQN0_EPTBU</name>
<dbReference type="GeneTree" id="ENSGT00390000002216"/>
<evidence type="ECO:0000259" key="1">
    <source>
        <dbReference type="PROSITE" id="PS50003"/>
    </source>
</evidence>
<dbReference type="InterPro" id="IPR035848">
    <property type="entry name" value="SH3BP2"/>
</dbReference>
<evidence type="ECO:0000313" key="3">
    <source>
        <dbReference type="Proteomes" id="UP000694388"/>
    </source>
</evidence>
<dbReference type="Ensembl" id="ENSEBUT00000009351.1">
    <property type="protein sequence ID" value="ENSEBUP00000008837.1"/>
    <property type="gene ID" value="ENSEBUG00000005709.1"/>
</dbReference>
<organism evidence="2 3">
    <name type="scientific">Eptatretus burgeri</name>
    <name type="common">Inshore hagfish</name>
    <dbReference type="NCBI Taxonomy" id="7764"/>
    <lineage>
        <taxon>Eukaryota</taxon>
        <taxon>Metazoa</taxon>
        <taxon>Chordata</taxon>
        <taxon>Craniata</taxon>
        <taxon>Vertebrata</taxon>
        <taxon>Cyclostomata</taxon>
        <taxon>Myxini</taxon>
        <taxon>Myxiniformes</taxon>
        <taxon>Myxinidae</taxon>
        <taxon>Eptatretinae</taxon>
        <taxon>Eptatretus</taxon>
    </lineage>
</organism>
<dbReference type="PANTHER" id="PTHR15126">
    <property type="entry name" value="SH3-BINDING"/>
    <property type="match status" value="1"/>
</dbReference>
<dbReference type="InterPro" id="IPR011993">
    <property type="entry name" value="PH-like_dom_sf"/>
</dbReference>
<dbReference type="InterPro" id="IPR001849">
    <property type="entry name" value="PH_domain"/>
</dbReference>
<dbReference type="PROSITE" id="PS50003">
    <property type="entry name" value="PH_DOMAIN"/>
    <property type="match status" value="1"/>
</dbReference>
<protein>
    <recommendedName>
        <fullName evidence="1">PH domain-containing protein</fullName>
    </recommendedName>
</protein>
<feature type="domain" description="PH" evidence="1">
    <location>
        <begin position="38"/>
        <end position="141"/>
    </location>
</feature>
<dbReference type="GO" id="GO:0017124">
    <property type="term" value="F:SH3 domain binding"/>
    <property type="evidence" value="ECO:0007669"/>
    <property type="project" value="TreeGrafter"/>
</dbReference>
<reference evidence="2" key="1">
    <citation type="submission" date="2025-08" db="UniProtKB">
        <authorList>
            <consortium name="Ensembl"/>
        </authorList>
    </citation>
    <scope>IDENTIFICATION</scope>
</reference>
<dbReference type="GO" id="GO:0007165">
    <property type="term" value="P:signal transduction"/>
    <property type="evidence" value="ECO:0007669"/>
    <property type="project" value="InterPro"/>
</dbReference>
<dbReference type="SUPFAM" id="SSF50729">
    <property type="entry name" value="PH domain-like"/>
    <property type="match status" value="1"/>
</dbReference>
<dbReference type="Gene3D" id="2.30.29.30">
    <property type="entry name" value="Pleckstrin-homology domain (PH domain)/Phosphotyrosine-binding domain (PTB)"/>
    <property type="match status" value="1"/>
</dbReference>
<proteinExistence type="predicted"/>